<gene>
    <name evidence="2" type="ORF">RI048_08745</name>
</gene>
<dbReference type="EMBL" id="JAVLSJ010000004">
    <property type="protein sequence ID" value="MDR9848297.1"/>
    <property type="molecule type" value="Genomic_DNA"/>
</dbReference>
<dbReference type="Proteomes" id="UP001246576">
    <property type="component" value="Unassembled WGS sequence"/>
</dbReference>
<accession>A0ABU2EJI0</accession>
<feature type="signal peptide" evidence="1">
    <location>
        <begin position="1"/>
        <end position="19"/>
    </location>
</feature>
<name>A0ABU2EJI0_9BURK</name>
<comment type="caution">
    <text evidence="2">The sequence shown here is derived from an EMBL/GenBank/DDBJ whole genome shotgun (WGS) entry which is preliminary data.</text>
</comment>
<evidence type="ECO:0000313" key="3">
    <source>
        <dbReference type="Proteomes" id="UP001246576"/>
    </source>
</evidence>
<protein>
    <submittedName>
        <fullName evidence="2">Uncharacterized protein</fullName>
    </submittedName>
</protein>
<organism evidence="2 3">
    <name type="scientific">Herbaspirillum huttiense subsp. lycopersici</name>
    <dbReference type="NCBI Taxonomy" id="3074428"/>
    <lineage>
        <taxon>Bacteria</taxon>
        <taxon>Pseudomonadati</taxon>
        <taxon>Pseudomonadota</taxon>
        <taxon>Betaproteobacteria</taxon>
        <taxon>Burkholderiales</taxon>
        <taxon>Oxalobacteraceae</taxon>
        <taxon>Herbaspirillum</taxon>
    </lineage>
</organism>
<reference evidence="2" key="1">
    <citation type="submission" date="2023-09" db="EMBL/GenBank/DDBJ databases">
        <title>Description of first Herbaspirillum huttiense subsp. nephrolepsisexaltata and Herbaspirillum huttiense subsp. lycopersicon.</title>
        <authorList>
            <person name="Poudel M."/>
            <person name="Sharma A."/>
            <person name="Goss E."/>
            <person name="Tapia J.H."/>
            <person name="Harmon C.M."/>
            <person name="Jones J.B."/>
        </authorList>
    </citation>
    <scope>NUCLEOTIDE SEQUENCE</scope>
    <source>
        <strain evidence="2">SE1</strain>
    </source>
</reference>
<evidence type="ECO:0000313" key="2">
    <source>
        <dbReference type="EMBL" id="MDR9848297.1"/>
    </source>
</evidence>
<keyword evidence="3" id="KW-1185">Reference proteome</keyword>
<feature type="chain" id="PRO_5045960695" evidence="1">
    <location>
        <begin position="20"/>
        <end position="188"/>
    </location>
</feature>
<sequence length="188" mass="21402">MKIIFIFLVFSLTTASAQAGLDITAYENLTMVKSPVLSADGVPVAQNQIILFPSDFPERFEGLEAGKVYAFKSDFEFRAGTYSGYNHWRNELAKLAGYQQSSHVFNGKTELRYDATAWNLKSGPFWELINFSDAEGVIGPVVCKKIYKDFMRYADQAREHAENYFRESYDNWKKAFSMCAHDGAIVFH</sequence>
<dbReference type="RefSeq" id="WP_121043217.1">
    <property type="nucleotide sequence ID" value="NZ_JAVLSJ010000004.1"/>
</dbReference>
<keyword evidence="1" id="KW-0732">Signal</keyword>
<proteinExistence type="predicted"/>
<evidence type="ECO:0000256" key="1">
    <source>
        <dbReference type="SAM" id="SignalP"/>
    </source>
</evidence>